<comment type="caution">
    <text evidence="2">The sequence shown here is derived from an EMBL/GenBank/DDBJ whole genome shotgun (WGS) entry which is preliminary data.</text>
</comment>
<dbReference type="AlphaFoldDB" id="R9I9R7"/>
<keyword evidence="1" id="KW-0472">Membrane</keyword>
<dbReference type="HOGENOM" id="CLU_768708_0_0_10"/>
<proteinExistence type="predicted"/>
<feature type="transmembrane region" description="Helical" evidence="1">
    <location>
        <begin position="53"/>
        <end position="73"/>
    </location>
</feature>
<keyword evidence="1" id="KW-0812">Transmembrane</keyword>
<feature type="transmembrane region" description="Helical" evidence="1">
    <location>
        <begin position="93"/>
        <end position="113"/>
    </location>
</feature>
<keyword evidence="1" id="KW-1133">Transmembrane helix</keyword>
<name>R9I9R7_9BACT</name>
<evidence type="ECO:0000313" key="3">
    <source>
        <dbReference type="Proteomes" id="UP000014200"/>
    </source>
</evidence>
<gene>
    <name evidence="2" type="ORF">C802_01506</name>
</gene>
<feature type="transmembrane region" description="Helical" evidence="1">
    <location>
        <begin position="157"/>
        <end position="176"/>
    </location>
</feature>
<dbReference type="STRING" id="1235788.C802_01506"/>
<feature type="transmembrane region" description="Helical" evidence="1">
    <location>
        <begin position="26"/>
        <end position="41"/>
    </location>
</feature>
<protein>
    <recommendedName>
        <fullName evidence="4">O-antigen ligase domain-containing protein</fullName>
    </recommendedName>
</protein>
<feature type="transmembrane region" description="Helical" evidence="1">
    <location>
        <begin position="320"/>
        <end position="346"/>
    </location>
</feature>
<feature type="transmembrane region" description="Helical" evidence="1">
    <location>
        <begin position="280"/>
        <end position="300"/>
    </location>
</feature>
<evidence type="ECO:0000256" key="1">
    <source>
        <dbReference type="SAM" id="Phobius"/>
    </source>
</evidence>
<dbReference type="Proteomes" id="UP000014200">
    <property type="component" value="Unassembled WGS sequence"/>
</dbReference>
<dbReference type="PATRIC" id="fig|1235788.3.peg.1540"/>
<accession>R9I9R7</accession>
<sequence>MLLCCSLFSYFHYGFSLYQIFQASREYYVILCYYFLVRLPLRQVSSILKILSCLTLCVSIIYIAQVLVVHAPLLPYENVDKIEVDETTGLIRLYNYPILLYFFLFVSFLYPSFYKQKAKYVRGVCLMALFCTLGRSGIASVVLLLIIGLLLSGRLTINLKTLCVICLFVLPFIGLVRDRFVSNGKTQSDFAFLFSGDLADMNMGDFTKEGATLTYRFAWVYERYVYLRQQNNGELLWGLGLISGNQPKALKMYDFKLGLTNKDTGYPHQLGTPDIAWGNILSRFGMIGIVFYIIFWGIIIRKMWKSRKEDPIVLCGMLYVMAYVMTSVAGSSISYTTFMAFPFLILSLIGTTQKTKYGES</sequence>
<feature type="transmembrane region" description="Helical" evidence="1">
    <location>
        <begin position="125"/>
        <end position="151"/>
    </location>
</feature>
<evidence type="ECO:0000313" key="2">
    <source>
        <dbReference type="EMBL" id="EOS13663.1"/>
    </source>
</evidence>
<keyword evidence="3" id="KW-1185">Reference proteome</keyword>
<dbReference type="EMBL" id="ASSP01000009">
    <property type="protein sequence ID" value="EOS13663.1"/>
    <property type="molecule type" value="Genomic_DNA"/>
</dbReference>
<evidence type="ECO:0008006" key="4">
    <source>
        <dbReference type="Google" id="ProtNLM"/>
    </source>
</evidence>
<organism evidence="2 3">
    <name type="scientific">Phocaeicola sartorii</name>
    <dbReference type="NCBI Taxonomy" id="671267"/>
    <lineage>
        <taxon>Bacteria</taxon>
        <taxon>Pseudomonadati</taxon>
        <taxon>Bacteroidota</taxon>
        <taxon>Bacteroidia</taxon>
        <taxon>Bacteroidales</taxon>
        <taxon>Bacteroidaceae</taxon>
        <taxon>Phocaeicola</taxon>
    </lineage>
</organism>
<reference evidence="2 3" key="1">
    <citation type="submission" date="2013-04" db="EMBL/GenBank/DDBJ databases">
        <title>The Genome Sequence of Bacteroides massiliensis dnLKV3.</title>
        <authorList>
            <consortium name="The Broad Institute Genomics Platform"/>
            <consortium name="The Broad Institute Genome Sequencing Center for Infectious Disease"/>
            <person name="Earl A."/>
            <person name="Xavier R."/>
            <person name="Kuhn K."/>
            <person name="Stappenbeck T."/>
            <person name="Walker B."/>
            <person name="Young S."/>
            <person name="Zeng Q."/>
            <person name="Gargeya S."/>
            <person name="Fitzgerald M."/>
            <person name="Haas B."/>
            <person name="Abouelleil A."/>
            <person name="Allen A.W."/>
            <person name="Alvarado L."/>
            <person name="Arachchi H.M."/>
            <person name="Berlin A.M."/>
            <person name="Chapman S.B."/>
            <person name="Gainer-Dewar J."/>
            <person name="Goldberg J."/>
            <person name="Griggs A."/>
            <person name="Gujja S."/>
            <person name="Hansen M."/>
            <person name="Howarth C."/>
            <person name="Imamovic A."/>
            <person name="Ireland A."/>
            <person name="Larimer J."/>
            <person name="McCowan C."/>
            <person name="Murphy C."/>
            <person name="Pearson M."/>
            <person name="Poon T.W."/>
            <person name="Priest M."/>
            <person name="Roberts A."/>
            <person name="Saif S."/>
            <person name="Shea T."/>
            <person name="Sisk P."/>
            <person name="Sykes S."/>
            <person name="Wortman J."/>
            <person name="Nusbaum C."/>
            <person name="Birren B."/>
        </authorList>
    </citation>
    <scope>NUCLEOTIDE SEQUENCE [LARGE SCALE GENOMIC DNA]</scope>
    <source>
        <strain evidence="3">dnLKV3</strain>
    </source>
</reference>